<dbReference type="Pfam" id="PF00732">
    <property type="entry name" value="GMC_oxred_N"/>
    <property type="match status" value="1"/>
</dbReference>
<evidence type="ECO:0000313" key="8">
    <source>
        <dbReference type="Proteomes" id="UP000094197"/>
    </source>
</evidence>
<accession>A0A1D7UXF1</accession>
<protein>
    <submittedName>
        <fullName evidence="7">GMC family oxidoreductase</fullName>
    </submittedName>
</protein>
<evidence type="ECO:0000259" key="5">
    <source>
        <dbReference type="Pfam" id="PF00732"/>
    </source>
</evidence>
<dbReference type="Proteomes" id="UP000094197">
    <property type="component" value="Chromosome 1"/>
</dbReference>
<dbReference type="InterPro" id="IPR000172">
    <property type="entry name" value="GMC_OxRdtase_N"/>
</dbReference>
<proteinExistence type="inferred from homology"/>
<keyword evidence="8" id="KW-1185">Reference proteome</keyword>
<dbReference type="AlphaFoldDB" id="A0A1D7UXF1"/>
<dbReference type="PANTHER" id="PTHR46056">
    <property type="entry name" value="LONG-CHAIN-ALCOHOL OXIDASE"/>
    <property type="match status" value="1"/>
</dbReference>
<keyword evidence="4" id="KW-0560">Oxidoreductase</keyword>
<feature type="domain" description="Glucose-methanol-choline oxidoreductase C-terminal" evidence="6">
    <location>
        <begin position="449"/>
        <end position="504"/>
    </location>
</feature>
<evidence type="ECO:0000256" key="1">
    <source>
        <dbReference type="ARBA" id="ARBA00010790"/>
    </source>
</evidence>
<dbReference type="InterPro" id="IPR007867">
    <property type="entry name" value="GMC_OxRtase_C"/>
</dbReference>
<evidence type="ECO:0000259" key="6">
    <source>
        <dbReference type="Pfam" id="PF05199"/>
    </source>
</evidence>
<dbReference type="EMBL" id="CP015217">
    <property type="protein sequence ID" value="AOP34269.1"/>
    <property type="molecule type" value="Genomic_DNA"/>
</dbReference>
<keyword evidence="2" id="KW-0285">Flavoprotein</keyword>
<dbReference type="OrthoDB" id="9787779at2"/>
<evidence type="ECO:0000256" key="4">
    <source>
        <dbReference type="ARBA" id="ARBA00023002"/>
    </source>
</evidence>
<reference evidence="7 8" key="1">
    <citation type="submission" date="2016-04" db="EMBL/GenBank/DDBJ databases">
        <title>Complete genome seqeunce of Leptospira alstonii serovar Room22.</title>
        <authorList>
            <person name="Nally J.E."/>
            <person name="Bayles D.O."/>
            <person name="Hurley D."/>
            <person name="Fanning S."/>
            <person name="McMahon B.J."/>
            <person name="Arent Z."/>
        </authorList>
    </citation>
    <scope>NUCLEOTIDE SEQUENCE [LARGE SCALE GENOMIC DNA]</scope>
    <source>
        <strain evidence="7 8">GWTS #1</strain>
    </source>
</reference>
<evidence type="ECO:0000313" key="7">
    <source>
        <dbReference type="EMBL" id="AOP34269.1"/>
    </source>
</evidence>
<organism evidence="7 8">
    <name type="scientific">Leptospira tipperaryensis</name>
    <dbReference type="NCBI Taxonomy" id="2564040"/>
    <lineage>
        <taxon>Bacteria</taxon>
        <taxon>Pseudomonadati</taxon>
        <taxon>Spirochaetota</taxon>
        <taxon>Spirochaetia</taxon>
        <taxon>Leptospirales</taxon>
        <taxon>Leptospiraceae</taxon>
        <taxon>Leptospira</taxon>
    </lineage>
</organism>
<dbReference type="KEGG" id="laj:A0128_10665"/>
<feature type="domain" description="Glucose-methanol-choline oxidoreductase N-terminal" evidence="5">
    <location>
        <begin position="76"/>
        <end position="279"/>
    </location>
</feature>
<name>A0A1D7UXF1_9LEPT</name>
<keyword evidence="3" id="KW-0274">FAD</keyword>
<dbReference type="RefSeq" id="WP_069607496.1">
    <property type="nucleotide sequence ID" value="NZ_CP015217.1"/>
</dbReference>
<dbReference type="PANTHER" id="PTHR46056:SF12">
    <property type="entry name" value="LONG-CHAIN-ALCOHOL OXIDASE"/>
    <property type="match status" value="1"/>
</dbReference>
<sequence>MSGKIYEWKHIDKNQTVKADVCIIGTGCGGSTLALKLAEEGKKVVMLEQGGYYHTGTFDNHELNMAAKVSAERNLSTTKDGTINIVYGNNVGGASVHYWADSYRTPDEKLQHWAQKYGVEGHTKEDLAPFWPILEKRLNVHPAQDEFFNRMNELVRSASQSLGWEGRRVPQARNNCQKSGHCMQGCAFGAKQSQLVTHIPMAISAGVDIYADCRATELVLEGDRISSILAKVIDRRTLKENGITLQVDAKVFVVAAGGFGSSTFLLRNGWKKKLPALGEFVSINPTLFVHALYDEEIIQWRNIPAAYGVEEFRLARYDQNGNYLEGGYMLMPNQIQPGAIAATISGFGEQHTHYMKNLPKLGGTIAWLDDIETELGNITVNGKRRSVNYSFGPITKKVMRDTYKKQVLLNFEAGAKEVMIPDSTSLTLRSKSELHKIDQLPLNPVTSLMAAPHPGGGCRMGSDPRTSVVDSSHRVHGTKNLYVSDSSVFPTSSSVDPSFTIMAFSMVAGQKILESWNRHG</sequence>
<comment type="similarity">
    <text evidence="1">Belongs to the GMC oxidoreductase family.</text>
</comment>
<dbReference type="Pfam" id="PF05199">
    <property type="entry name" value="GMC_oxred_C"/>
    <property type="match status" value="1"/>
</dbReference>
<evidence type="ECO:0000256" key="3">
    <source>
        <dbReference type="ARBA" id="ARBA00022827"/>
    </source>
</evidence>
<dbReference type="InterPro" id="IPR036188">
    <property type="entry name" value="FAD/NAD-bd_sf"/>
</dbReference>
<dbReference type="SUPFAM" id="SSF51905">
    <property type="entry name" value="FAD/NAD(P)-binding domain"/>
    <property type="match status" value="1"/>
</dbReference>
<evidence type="ECO:0000256" key="2">
    <source>
        <dbReference type="ARBA" id="ARBA00022630"/>
    </source>
</evidence>
<dbReference type="GO" id="GO:0016614">
    <property type="term" value="F:oxidoreductase activity, acting on CH-OH group of donors"/>
    <property type="evidence" value="ECO:0007669"/>
    <property type="project" value="InterPro"/>
</dbReference>
<gene>
    <name evidence="7" type="ORF">A0128_10665</name>
</gene>
<dbReference type="Gene3D" id="3.50.50.60">
    <property type="entry name" value="FAD/NAD(P)-binding domain"/>
    <property type="match status" value="2"/>
</dbReference>
<dbReference type="GO" id="GO:0050660">
    <property type="term" value="F:flavin adenine dinucleotide binding"/>
    <property type="evidence" value="ECO:0007669"/>
    <property type="project" value="InterPro"/>
</dbReference>